<feature type="repeat" description="TPR" evidence="4">
    <location>
        <begin position="331"/>
        <end position="364"/>
    </location>
</feature>
<dbReference type="AlphaFoldDB" id="A0A1G9PA27"/>
<keyword evidence="7" id="KW-0378">Hydrolase</keyword>
<comment type="similarity">
    <text evidence="3">Belongs to the peptidase C56 family. HSP31-like subfamily.</text>
</comment>
<dbReference type="PANTHER" id="PTHR48094">
    <property type="entry name" value="PROTEIN/NUCLEIC ACID DEGLYCASE DJ-1-RELATED"/>
    <property type="match status" value="1"/>
</dbReference>
<dbReference type="GO" id="GO:0019172">
    <property type="term" value="F:glyoxalase III activity"/>
    <property type="evidence" value="ECO:0007669"/>
    <property type="project" value="TreeGrafter"/>
</dbReference>
<dbReference type="GO" id="GO:0019243">
    <property type="term" value="P:methylglyoxal catabolic process to D-lactate via S-lactoyl-glutathione"/>
    <property type="evidence" value="ECO:0007669"/>
    <property type="project" value="TreeGrafter"/>
</dbReference>
<dbReference type="GO" id="GO:0006508">
    <property type="term" value="P:proteolysis"/>
    <property type="evidence" value="ECO:0007669"/>
    <property type="project" value="UniProtKB-KW"/>
</dbReference>
<dbReference type="GO" id="GO:0008233">
    <property type="term" value="F:peptidase activity"/>
    <property type="evidence" value="ECO:0007669"/>
    <property type="project" value="UniProtKB-KW"/>
</dbReference>
<evidence type="ECO:0000256" key="1">
    <source>
        <dbReference type="ARBA" id="ARBA00023016"/>
    </source>
</evidence>
<evidence type="ECO:0000313" key="7">
    <source>
        <dbReference type="EMBL" id="SDL95610.1"/>
    </source>
</evidence>
<dbReference type="OrthoDB" id="9792284at2"/>
<evidence type="ECO:0000256" key="5">
    <source>
        <dbReference type="SAM" id="SignalP"/>
    </source>
</evidence>
<organism evidence="7 8">
    <name type="scientific">Pedobacter steynii</name>
    <dbReference type="NCBI Taxonomy" id="430522"/>
    <lineage>
        <taxon>Bacteria</taxon>
        <taxon>Pseudomonadati</taxon>
        <taxon>Bacteroidota</taxon>
        <taxon>Sphingobacteriia</taxon>
        <taxon>Sphingobacteriales</taxon>
        <taxon>Sphingobacteriaceae</taxon>
        <taxon>Pedobacter</taxon>
    </lineage>
</organism>
<feature type="chain" id="PRO_5010374028" evidence="5">
    <location>
        <begin position="28"/>
        <end position="383"/>
    </location>
</feature>
<dbReference type="PROSITE" id="PS50005">
    <property type="entry name" value="TPR"/>
    <property type="match status" value="1"/>
</dbReference>
<dbReference type="InterPro" id="IPR029062">
    <property type="entry name" value="Class_I_gatase-like"/>
</dbReference>
<feature type="signal peptide" evidence="5">
    <location>
        <begin position="1"/>
        <end position="27"/>
    </location>
</feature>
<evidence type="ECO:0000256" key="4">
    <source>
        <dbReference type="PROSITE-ProRule" id="PRU00339"/>
    </source>
</evidence>
<keyword evidence="4" id="KW-0802">TPR repeat</keyword>
<gene>
    <name evidence="7" type="ORF">SAMN05421820_102592</name>
</gene>
<dbReference type="InterPro" id="IPR002818">
    <property type="entry name" value="DJ-1/PfpI"/>
</dbReference>
<evidence type="ECO:0000259" key="6">
    <source>
        <dbReference type="Pfam" id="PF01965"/>
    </source>
</evidence>
<dbReference type="Gene3D" id="3.40.50.880">
    <property type="match status" value="1"/>
</dbReference>
<keyword evidence="5" id="KW-0732">Signal</keyword>
<sequence length="383" mass="42746">MKSFKPIIKMKKLLFILIICVPAMSLAQTKTNKIVMIVSSYGKDMGKTRPGFDMDEFSQAYQIFKANGLVVEVASPKGGKVEPGQFNKDKPYHKIVLQDSSAMKLLNQTKPTSILHAKDYDALYVVGGKGPMFDLVVDPSLQDFILDMDSRQSIISTICHGTIALANIKKDNKYLIENKLITGYSNEEEAMFGKTGSEFPFLLEDRLILRGAKYKKDGAMLPNMLKDGNYITGQNPYSTTLVAEEIIKSLGKTPVNRTKYKDELSMELVKKAVLGDMTLAQAELKNNSLNYDLELIAVYGYYQAMFAKDDIEKIKKGTAIIELVIPYYFNEDLYIPLSEYYLKSGNKTKAIATLNEVLKKNPGSEKASNSLKKLSISIAKPGQ</sequence>
<dbReference type="CDD" id="cd03141">
    <property type="entry name" value="GATase1_Hsp31_like"/>
    <property type="match status" value="1"/>
</dbReference>
<evidence type="ECO:0000256" key="3">
    <source>
        <dbReference type="ARBA" id="ARBA00038493"/>
    </source>
</evidence>
<dbReference type="Proteomes" id="UP000183200">
    <property type="component" value="Unassembled WGS sequence"/>
</dbReference>
<feature type="domain" description="DJ-1/PfpI" evidence="6">
    <location>
        <begin position="51"/>
        <end position="248"/>
    </location>
</feature>
<dbReference type="InterPro" id="IPR050325">
    <property type="entry name" value="Prot/Nucl_acid_deglycase"/>
</dbReference>
<evidence type="ECO:0000256" key="2">
    <source>
        <dbReference type="ARBA" id="ARBA00023239"/>
    </source>
</evidence>
<keyword evidence="7" id="KW-0645">Protease</keyword>
<dbReference type="EMBL" id="FNGY01000002">
    <property type="protein sequence ID" value="SDL95610.1"/>
    <property type="molecule type" value="Genomic_DNA"/>
</dbReference>
<reference evidence="8" key="1">
    <citation type="submission" date="2016-10" db="EMBL/GenBank/DDBJ databases">
        <authorList>
            <person name="Varghese N."/>
            <person name="Submissions S."/>
        </authorList>
    </citation>
    <scope>NUCLEOTIDE SEQUENCE [LARGE SCALE GENOMIC DNA]</scope>
    <source>
        <strain evidence="8">DSM 19110</strain>
    </source>
</reference>
<accession>A0A1G9PA27</accession>
<keyword evidence="8" id="KW-1185">Reference proteome</keyword>
<keyword evidence="1" id="KW-0346">Stress response</keyword>
<proteinExistence type="inferred from homology"/>
<dbReference type="PANTHER" id="PTHR48094:SF11">
    <property type="entry name" value="GLUTATHIONE-INDEPENDENT GLYOXALASE HSP31-RELATED"/>
    <property type="match status" value="1"/>
</dbReference>
<dbReference type="Pfam" id="PF01965">
    <property type="entry name" value="DJ-1_PfpI"/>
    <property type="match status" value="1"/>
</dbReference>
<keyword evidence="2" id="KW-0456">Lyase</keyword>
<evidence type="ECO:0000313" key="8">
    <source>
        <dbReference type="Proteomes" id="UP000183200"/>
    </source>
</evidence>
<name>A0A1G9PA27_9SPHI</name>
<dbReference type="SUPFAM" id="SSF52317">
    <property type="entry name" value="Class I glutamine amidotransferase-like"/>
    <property type="match status" value="1"/>
</dbReference>
<dbReference type="InterPro" id="IPR011990">
    <property type="entry name" value="TPR-like_helical_dom_sf"/>
</dbReference>
<protein>
    <submittedName>
        <fullName evidence="7">Putative intracellular protease/amidase</fullName>
    </submittedName>
</protein>
<dbReference type="SUPFAM" id="SSF48452">
    <property type="entry name" value="TPR-like"/>
    <property type="match status" value="1"/>
</dbReference>
<dbReference type="InterPro" id="IPR019734">
    <property type="entry name" value="TPR_rpt"/>
</dbReference>
<dbReference type="GO" id="GO:0005737">
    <property type="term" value="C:cytoplasm"/>
    <property type="evidence" value="ECO:0007669"/>
    <property type="project" value="TreeGrafter"/>
</dbReference>